<dbReference type="InterPro" id="IPR013325">
    <property type="entry name" value="RNA_pol_sigma_r2"/>
</dbReference>
<dbReference type="PANTHER" id="PTHR43133:SF8">
    <property type="entry name" value="RNA POLYMERASE SIGMA FACTOR HI_1459-RELATED"/>
    <property type="match status" value="1"/>
</dbReference>
<comment type="similarity">
    <text evidence="1">Belongs to the sigma-70 factor family. ECF subfamily.</text>
</comment>
<keyword evidence="5" id="KW-0804">Transcription</keyword>
<dbReference type="STRING" id="477680.SAMN05421788_101988"/>
<keyword evidence="2" id="KW-0805">Transcription regulation</keyword>
<dbReference type="Proteomes" id="UP000186917">
    <property type="component" value="Unassembled WGS sequence"/>
</dbReference>
<dbReference type="SUPFAM" id="SSF88659">
    <property type="entry name" value="Sigma3 and sigma4 domains of RNA polymerase sigma factors"/>
    <property type="match status" value="1"/>
</dbReference>
<evidence type="ECO:0000256" key="3">
    <source>
        <dbReference type="ARBA" id="ARBA00023082"/>
    </source>
</evidence>
<evidence type="ECO:0000313" key="7">
    <source>
        <dbReference type="Proteomes" id="UP000186917"/>
    </source>
</evidence>
<dbReference type="KEGG" id="fln:FLA_5601"/>
<protein>
    <submittedName>
        <fullName evidence="6">RNA polymerase sigma factor, sigma-70 family</fullName>
    </submittedName>
</protein>
<sequence length="169" mass="19521">MVVKEIYTRYAHKVKYYILANSGDENDAADIFQEVLTDIYNQATHKQLQLTCPFEPFLLLLCKRKWLNELKKRGRNPVTKDSDDVFIGEDVFAQAEIMQQQEQRLQAFWACFEKLGSSCKDILKHSLQGSAQEEIAAQLKVSYGYLRKKKSECMAALTKMIYSHLSGKE</sequence>
<reference evidence="7" key="1">
    <citation type="submission" date="2017-01" db="EMBL/GenBank/DDBJ databases">
        <authorList>
            <person name="Varghese N."/>
            <person name="Submissions S."/>
        </authorList>
    </citation>
    <scope>NUCLEOTIDE SEQUENCE [LARGE SCALE GENOMIC DNA]</scope>
    <source>
        <strain evidence="7">DSM 21054</strain>
    </source>
</reference>
<dbReference type="NCBIfam" id="TIGR02937">
    <property type="entry name" value="sigma70-ECF"/>
    <property type="match status" value="1"/>
</dbReference>
<dbReference type="InterPro" id="IPR014284">
    <property type="entry name" value="RNA_pol_sigma-70_dom"/>
</dbReference>
<accession>A0A173MQ21</accession>
<dbReference type="EMBL" id="FTOR01000001">
    <property type="protein sequence ID" value="SIS75058.1"/>
    <property type="molecule type" value="Genomic_DNA"/>
</dbReference>
<dbReference type="GO" id="GO:0006352">
    <property type="term" value="P:DNA-templated transcription initiation"/>
    <property type="evidence" value="ECO:0007669"/>
    <property type="project" value="InterPro"/>
</dbReference>
<evidence type="ECO:0000256" key="2">
    <source>
        <dbReference type="ARBA" id="ARBA00023015"/>
    </source>
</evidence>
<dbReference type="InterPro" id="IPR039425">
    <property type="entry name" value="RNA_pol_sigma-70-like"/>
</dbReference>
<dbReference type="InterPro" id="IPR013324">
    <property type="entry name" value="RNA_pol_sigma_r3/r4-like"/>
</dbReference>
<dbReference type="SUPFAM" id="SSF88946">
    <property type="entry name" value="Sigma2 domain of RNA polymerase sigma factors"/>
    <property type="match status" value="1"/>
</dbReference>
<dbReference type="GO" id="GO:0016987">
    <property type="term" value="F:sigma factor activity"/>
    <property type="evidence" value="ECO:0007669"/>
    <property type="project" value="UniProtKB-KW"/>
</dbReference>
<keyword evidence="7" id="KW-1185">Reference proteome</keyword>
<organism evidence="6 7">
    <name type="scientific">Filimonas lacunae</name>
    <dbReference type="NCBI Taxonomy" id="477680"/>
    <lineage>
        <taxon>Bacteria</taxon>
        <taxon>Pseudomonadati</taxon>
        <taxon>Bacteroidota</taxon>
        <taxon>Chitinophagia</taxon>
        <taxon>Chitinophagales</taxon>
        <taxon>Chitinophagaceae</taxon>
        <taxon>Filimonas</taxon>
    </lineage>
</organism>
<keyword evidence="4" id="KW-0238">DNA-binding</keyword>
<proteinExistence type="inferred from homology"/>
<keyword evidence="3" id="KW-0731">Sigma factor</keyword>
<dbReference type="Gene3D" id="1.10.1740.10">
    <property type="match status" value="1"/>
</dbReference>
<dbReference type="AlphaFoldDB" id="A0A173MQ21"/>
<evidence type="ECO:0000313" key="6">
    <source>
        <dbReference type="EMBL" id="SIS75058.1"/>
    </source>
</evidence>
<dbReference type="PANTHER" id="PTHR43133">
    <property type="entry name" value="RNA POLYMERASE ECF-TYPE SIGMA FACTO"/>
    <property type="match status" value="1"/>
</dbReference>
<gene>
    <name evidence="6" type="ORF">SAMN05421788_101988</name>
</gene>
<name>A0A173MQ21_9BACT</name>
<evidence type="ECO:0000256" key="1">
    <source>
        <dbReference type="ARBA" id="ARBA00010641"/>
    </source>
</evidence>
<evidence type="ECO:0000256" key="4">
    <source>
        <dbReference type="ARBA" id="ARBA00023125"/>
    </source>
</evidence>
<evidence type="ECO:0000256" key="5">
    <source>
        <dbReference type="ARBA" id="ARBA00023163"/>
    </source>
</evidence>
<dbReference type="GO" id="GO:0003677">
    <property type="term" value="F:DNA binding"/>
    <property type="evidence" value="ECO:0007669"/>
    <property type="project" value="UniProtKB-KW"/>
</dbReference>